<dbReference type="AlphaFoldDB" id="A0A2T4BLE5"/>
<dbReference type="GeneID" id="36606047"/>
<accession>A0A2T4BLE5</accession>
<feature type="region of interest" description="Disordered" evidence="1">
    <location>
        <begin position="245"/>
        <end position="286"/>
    </location>
</feature>
<name>A0A2T4BLE5_9HYPO</name>
<dbReference type="Pfam" id="PF22936">
    <property type="entry name" value="Pol_BBD"/>
    <property type="match status" value="1"/>
</dbReference>
<evidence type="ECO:0000313" key="3">
    <source>
        <dbReference type="EMBL" id="PTB70138.1"/>
    </source>
</evidence>
<dbReference type="Proteomes" id="UP000241546">
    <property type="component" value="Unassembled WGS sequence"/>
</dbReference>
<evidence type="ECO:0000313" key="4">
    <source>
        <dbReference type="Proteomes" id="UP000241546"/>
    </source>
</evidence>
<gene>
    <name evidence="3" type="ORF">BBK36DRAFT_22</name>
</gene>
<dbReference type="PANTHER" id="PTHR40628">
    <property type="entry name" value="CHROMO DOMAIN-CONTAINING PROTEIN"/>
    <property type="match status" value="1"/>
</dbReference>
<keyword evidence="4" id="KW-1185">Reference proteome</keyword>
<dbReference type="InterPro" id="IPR054722">
    <property type="entry name" value="PolX-like_BBD"/>
</dbReference>
<dbReference type="EMBL" id="KZ680207">
    <property type="protein sequence ID" value="PTB70138.1"/>
    <property type="molecule type" value="Genomic_DNA"/>
</dbReference>
<organism evidence="3 4">
    <name type="scientific">Trichoderma citrinoviride</name>
    <dbReference type="NCBI Taxonomy" id="58853"/>
    <lineage>
        <taxon>Eukaryota</taxon>
        <taxon>Fungi</taxon>
        <taxon>Dikarya</taxon>
        <taxon>Ascomycota</taxon>
        <taxon>Pezizomycotina</taxon>
        <taxon>Sordariomycetes</taxon>
        <taxon>Hypocreomycetidae</taxon>
        <taxon>Hypocreales</taxon>
        <taxon>Hypocreaceae</taxon>
        <taxon>Trichoderma</taxon>
    </lineage>
</organism>
<evidence type="ECO:0000256" key="1">
    <source>
        <dbReference type="SAM" id="MobiDB-lite"/>
    </source>
</evidence>
<dbReference type="OrthoDB" id="4232400at2759"/>
<protein>
    <recommendedName>
        <fullName evidence="2">Retrovirus-related Pol polyprotein from transposon TNT 1-94-like beta-barrel domain-containing protein</fullName>
    </recommendedName>
</protein>
<reference evidence="4" key="1">
    <citation type="submission" date="2016-07" db="EMBL/GenBank/DDBJ databases">
        <title>Multiple horizontal gene transfer events from other fungi enriched the ability of initially mycotrophic Trichoderma (Ascomycota) to feed on dead plant biomass.</title>
        <authorList>
            <consortium name="DOE Joint Genome Institute"/>
            <person name="Atanasova L."/>
            <person name="Chenthamara K."/>
            <person name="Zhang J."/>
            <person name="Grujic M."/>
            <person name="Henrissat B."/>
            <person name="Kuo A."/>
            <person name="Aerts A."/>
            <person name="Salamov A."/>
            <person name="Lipzen A."/>
            <person name="Labutti K."/>
            <person name="Barry K."/>
            <person name="Miao Y."/>
            <person name="Rahimi M.J."/>
            <person name="Shen Q."/>
            <person name="Grigoriev I.V."/>
            <person name="Kubicek C.P."/>
            <person name="Druzhinina I.S."/>
        </authorList>
    </citation>
    <scope>NUCLEOTIDE SEQUENCE [LARGE SCALE GENOMIC DNA]</scope>
    <source>
        <strain evidence="4">TUCIM 6016</strain>
    </source>
</reference>
<evidence type="ECO:0000259" key="2">
    <source>
        <dbReference type="Pfam" id="PF22936"/>
    </source>
</evidence>
<dbReference type="PANTHER" id="PTHR40628:SF1">
    <property type="entry name" value="CHROMO DOMAIN-CONTAINING PROTEIN"/>
    <property type="match status" value="1"/>
</dbReference>
<feature type="domain" description="Retrovirus-related Pol polyprotein from transposon TNT 1-94-like beta-barrel" evidence="2">
    <location>
        <begin position="17"/>
        <end position="97"/>
    </location>
</feature>
<dbReference type="RefSeq" id="XP_024753458.1">
    <property type="nucleotide sequence ID" value="XM_024897929.1"/>
</dbReference>
<proteinExistence type="predicted"/>
<sequence length="338" mass="38922">MATTTWQGSPEGLSPDWIFSNNSNVHACNDRKWFTEFTPFPSIVNSTTFVNGGTPVEGVGTVNLPVKRGPNARGPQAHHIIRLTNVLYVPSSICNMVGMPIFESGVAKIRLGMESNTKGGLEDHNGRPVAYFSPNARLLSLRLSGPPIGPQLAASRFDPNTLYALSIRWPDDERKRWEAHRRQDRTDDEKDQWIGDQPYTAEEKTWLKKHFTNEFKFLMTYGLSIYDEEDRAEGRAIARSMMRADEHAHGAELDGQYQQSDDEEVEVEEEEEEEEEEDEEEEDFERHLADHHFDEHQLRWIEENFRDSANFMHSFGLKFYNDDDCESAKKIARSLMNY</sequence>
<feature type="compositionally biased region" description="Acidic residues" evidence="1">
    <location>
        <begin position="260"/>
        <end position="283"/>
    </location>
</feature>